<dbReference type="OrthoDB" id="1882547at2759"/>
<dbReference type="PANTHER" id="PTHR36050">
    <property type="entry name" value="O-FUCOSYLTRANSFERASE 30"/>
    <property type="match status" value="1"/>
</dbReference>
<evidence type="ECO:0000256" key="3">
    <source>
        <dbReference type="ARBA" id="ARBA00023277"/>
    </source>
</evidence>
<dbReference type="InParanoid" id="A0A1Y1Y4Y4"/>
<proteinExistence type="predicted"/>
<organism evidence="4 5">
    <name type="scientific">Basidiobolus meristosporus CBS 931.73</name>
    <dbReference type="NCBI Taxonomy" id="1314790"/>
    <lineage>
        <taxon>Eukaryota</taxon>
        <taxon>Fungi</taxon>
        <taxon>Fungi incertae sedis</taxon>
        <taxon>Zoopagomycota</taxon>
        <taxon>Entomophthoromycotina</taxon>
        <taxon>Basidiobolomycetes</taxon>
        <taxon>Basidiobolales</taxon>
        <taxon>Basidiobolaceae</taxon>
        <taxon>Basidiobolus</taxon>
    </lineage>
</organism>
<dbReference type="PANTHER" id="PTHR36050:SF1">
    <property type="entry name" value="O-FUCOSYLTRANSFERASE 30"/>
    <property type="match status" value="1"/>
</dbReference>
<dbReference type="Pfam" id="PF10250">
    <property type="entry name" value="O-FucT"/>
    <property type="match status" value="1"/>
</dbReference>
<dbReference type="GO" id="GO:0006004">
    <property type="term" value="P:fucose metabolic process"/>
    <property type="evidence" value="ECO:0007669"/>
    <property type="project" value="UniProtKB-KW"/>
</dbReference>
<name>A0A1Y1Y4Y4_9FUNG</name>
<keyword evidence="1" id="KW-0808">Transferase</keyword>
<sequence length="435" mass="50692">MVKYYRQGFILLLFLLWLLCAYYLFSTIWESQEIPLKFQPEFSTSEKYLTYLPHSGFHNQRIELENALFLAKLLNRTVLLPPALLGPPIPWRTFNSLHNWLSGKSKRSLGHCKNYKLKELPLECAGYETWTKLPWRYFFDMDAFRGKIKFQQQTEFASNELANYGIDAEDIHYVKDTTLYNYTIVDRFNSTFALNQFSRAILVSELADIPQKLIFFGSLFSSWRIQTDIPENTAYFQQLRRKLVYDSPVVHTISKRISAKLGGSENYYGIHLRASDFYFAEDLGKNLMIILDEIKQMLRTREDQQAMGVSGSRFEMGQSHSLESCLTRSRLRSPVIYLATDLKNPREEDALSPLFKEFPCTFVYSDFKSETASLYDERNPEDSISLTPHLIPMVDSVVASRGYFFVGTPRSTFSKYALRLHEVYFGRKDPIDIIL</sequence>
<dbReference type="EMBL" id="MCFE01000247">
    <property type="protein sequence ID" value="ORX93091.1"/>
    <property type="molecule type" value="Genomic_DNA"/>
</dbReference>
<dbReference type="InterPro" id="IPR019378">
    <property type="entry name" value="GDP-Fuc_O-FucTrfase"/>
</dbReference>
<dbReference type="GO" id="GO:0016740">
    <property type="term" value="F:transferase activity"/>
    <property type="evidence" value="ECO:0007669"/>
    <property type="project" value="UniProtKB-KW"/>
</dbReference>
<dbReference type="AlphaFoldDB" id="A0A1Y1Y4Y4"/>
<evidence type="ECO:0000313" key="5">
    <source>
        <dbReference type="Proteomes" id="UP000193498"/>
    </source>
</evidence>
<evidence type="ECO:0000256" key="1">
    <source>
        <dbReference type="ARBA" id="ARBA00022679"/>
    </source>
</evidence>
<protein>
    <recommendedName>
        <fullName evidence="6">O-fucosyltransferase family protein</fullName>
    </recommendedName>
</protein>
<comment type="caution">
    <text evidence="4">The sequence shown here is derived from an EMBL/GenBank/DDBJ whole genome shotgun (WGS) entry which is preliminary data.</text>
</comment>
<evidence type="ECO:0008006" key="6">
    <source>
        <dbReference type="Google" id="ProtNLM"/>
    </source>
</evidence>
<evidence type="ECO:0000256" key="2">
    <source>
        <dbReference type="ARBA" id="ARBA00023253"/>
    </source>
</evidence>
<dbReference type="CDD" id="cd11296">
    <property type="entry name" value="O-FucT_like"/>
    <property type="match status" value="1"/>
</dbReference>
<evidence type="ECO:0000313" key="4">
    <source>
        <dbReference type="EMBL" id="ORX93091.1"/>
    </source>
</evidence>
<reference evidence="4 5" key="1">
    <citation type="submission" date="2016-07" db="EMBL/GenBank/DDBJ databases">
        <title>Pervasive Adenine N6-methylation of Active Genes in Fungi.</title>
        <authorList>
            <consortium name="DOE Joint Genome Institute"/>
            <person name="Mondo S.J."/>
            <person name="Dannebaum R.O."/>
            <person name="Kuo R.C."/>
            <person name="Labutti K."/>
            <person name="Haridas S."/>
            <person name="Kuo A."/>
            <person name="Salamov A."/>
            <person name="Ahrendt S.R."/>
            <person name="Lipzen A."/>
            <person name="Sullivan W."/>
            <person name="Andreopoulos W.B."/>
            <person name="Clum A."/>
            <person name="Lindquist E."/>
            <person name="Daum C."/>
            <person name="Ramamoorthy G.K."/>
            <person name="Gryganskyi A."/>
            <person name="Culley D."/>
            <person name="Magnuson J.K."/>
            <person name="James T.Y."/>
            <person name="O'Malley M.A."/>
            <person name="Stajich J.E."/>
            <person name="Spatafora J.W."/>
            <person name="Visel A."/>
            <person name="Grigoriev I.V."/>
        </authorList>
    </citation>
    <scope>NUCLEOTIDE SEQUENCE [LARGE SCALE GENOMIC DNA]</scope>
    <source>
        <strain evidence="4 5">CBS 931.73</strain>
    </source>
</reference>
<keyword evidence="2" id="KW-0294">Fucose metabolism</keyword>
<accession>A0A1Y1Y4Y4</accession>
<gene>
    <name evidence="4" type="ORF">K493DRAFT_302894</name>
</gene>
<keyword evidence="3" id="KW-0119">Carbohydrate metabolism</keyword>
<dbReference type="Gene3D" id="3.40.50.11350">
    <property type="match status" value="1"/>
</dbReference>
<dbReference type="Proteomes" id="UP000193498">
    <property type="component" value="Unassembled WGS sequence"/>
</dbReference>
<keyword evidence="5" id="KW-1185">Reference proteome</keyword>
<dbReference type="STRING" id="1314790.A0A1Y1Y4Y4"/>